<reference evidence="3" key="1">
    <citation type="submission" date="2017-10" db="EMBL/GenBank/DDBJ databases">
        <title>Acinetobacter baumannii KL21 capsule biosynthesis gene cluster.</title>
        <authorList>
            <person name="Kenyon J.J."/>
            <person name="Hall R.M."/>
        </authorList>
    </citation>
    <scope>NUCLEOTIDE SEQUENCE</scope>
    <source>
        <strain evidence="3">G21</strain>
    </source>
</reference>
<organism evidence="3">
    <name type="scientific">Acinetobacter baumannii</name>
    <dbReference type="NCBI Taxonomy" id="470"/>
    <lineage>
        <taxon>Bacteria</taxon>
        <taxon>Pseudomonadati</taxon>
        <taxon>Pseudomonadota</taxon>
        <taxon>Gammaproteobacteria</taxon>
        <taxon>Moraxellales</taxon>
        <taxon>Moraxellaceae</taxon>
        <taxon>Acinetobacter</taxon>
        <taxon>Acinetobacter calcoaceticus/baumannii complex</taxon>
    </lineage>
</organism>
<dbReference type="InterPro" id="IPR050194">
    <property type="entry name" value="Glycosyltransferase_grp1"/>
</dbReference>
<feature type="domain" description="Glycosyltransferase subfamily 4-like N-terminal" evidence="2">
    <location>
        <begin position="5"/>
        <end position="80"/>
    </location>
</feature>
<gene>
    <name evidence="3" type="primary">gtr45</name>
</gene>
<dbReference type="Pfam" id="PF00534">
    <property type="entry name" value="Glycos_transf_1"/>
    <property type="match status" value="1"/>
</dbReference>
<evidence type="ECO:0000259" key="2">
    <source>
        <dbReference type="Pfam" id="PF13477"/>
    </source>
</evidence>
<protein>
    <submittedName>
        <fullName evidence="3">Gtr45</fullName>
    </submittedName>
</protein>
<evidence type="ECO:0000259" key="1">
    <source>
        <dbReference type="Pfam" id="PF00534"/>
    </source>
</evidence>
<dbReference type="InterPro" id="IPR001296">
    <property type="entry name" value="Glyco_trans_1"/>
</dbReference>
<dbReference type="AlphaFoldDB" id="A0A2H4ZRE0"/>
<proteinExistence type="predicted"/>
<dbReference type="GO" id="GO:0016757">
    <property type="term" value="F:glycosyltransferase activity"/>
    <property type="evidence" value="ECO:0007669"/>
    <property type="project" value="InterPro"/>
</dbReference>
<sequence>MLGYYLYARNVRRIVSEIKPDIVNAHYVSGYATLARLINFHPTLLSVWGSDVYSFPKKSFLHKSLVIKNLKFADKVASTSIAMAEQTNSLLAKKIDDIAITPFGVEFDKFKNIEYKSDSDEIIIGTIKGLEYQYGIDILIRSFALLNERMLKQKSAKRVFLEIVGKGSKEEELKALVKELRLEDKVKFLGRIQHALVPQKLQSFDIFAALSRVESFGVAVVEAHAACRPVVVSDVGGLPEVVTNNVNGFVVPCENVDETCNKLEELINDYDLRKAMGEAGFNNALDKYSWEKNVQTMIDLYAEVIEN</sequence>
<name>A0A2H4ZRE0_ACIBA</name>
<dbReference type="EMBL" id="MG231275">
    <property type="protein sequence ID" value="AUG44318.1"/>
    <property type="molecule type" value="Genomic_DNA"/>
</dbReference>
<feature type="domain" description="Glycosyl transferase family 1" evidence="1">
    <location>
        <begin position="114"/>
        <end position="280"/>
    </location>
</feature>
<accession>A0A2H4ZRE0</accession>
<evidence type="ECO:0000313" key="3">
    <source>
        <dbReference type="EMBL" id="AUG44318.1"/>
    </source>
</evidence>
<dbReference type="PANTHER" id="PTHR45947:SF3">
    <property type="entry name" value="SULFOQUINOVOSYL TRANSFERASE SQD2"/>
    <property type="match status" value="1"/>
</dbReference>
<dbReference type="Gene3D" id="3.40.50.2000">
    <property type="entry name" value="Glycogen Phosphorylase B"/>
    <property type="match status" value="2"/>
</dbReference>
<dbReference type="SUPFAM" id="SSF53756">
    <property type="entry name" value="UDP-Glycosyltransferase/glycogen phosphorylase"/>
    <property type="match status" value="1"/>
</dbReference>
<dbReference type="InterPro" id="IPR028098">
    <property type="entry name" value="Glyco_trans_4-like_N"/>
</dbReference>
<dbReference type="PANTHER" id="PTHR45947">
    <property type="entry name" value="SULFOQUINOVOSYL TRANSFERASE SQD2"/>
    <property type="match status" value="1"/>
</dbReference>
<dbReference type="Pfam" id="PF13477">
    <property type="entry name" value="Glyco_trans_4_2"/>
    <property type="match status" value="1"/>
</dbReference>